<proteinExistence type="predicted"/>
<sequence>MPHCCYKADIDINDSCNEHQQNPLHLAIKINIGILPVIALNKMHILISKRVLLTLTLRTPFENIMKFMIKHKKNKNTKEYLDAMEMIEYAIEYVKGKLIDQNIVIKIVNEENYKSLLEEGAAFLLEMIQKQLKEVLIENNLLYWAAGRNIILIKQKI</sequence>
<dbReference type="Proteomes" id="UP000023152">
    <property type="component" value="Unassembled WGS sequence"/>
</dbReference>
<gene>
    <name evidence="1" type="ORF">RFI_39329</name>
</gene>
<accession>X6L9G9</accession>
<protein>
    <submittedName>
        <fullName evidence="1">Uncharacterized protein</fullName>
    </submittedName>
</protein>
<keyword evidence="2" id="KW-1185">Reference proteome</keyword>
<comment type="caution">
    <text evidence="1">The sequence shown here is derived from an EMBL/GenBank/DDBJ whole genome shotgun (WGS) entry which is preliminary data.</text>
</comment>
<name>X6L9G9_RETFI</name>
<organism evidence="1 2">
    <name type="scientific">Reticulomyxa filosa</name>
    <dbReference type="NCBI Taxonomy" id="46433"/>
    <lineage>
        <taxon>Eukaryota</taxon>
        <taxon>Sar</taxon>
        <taxon>Rhizaria</taxon>
        <taxon>Retaria</taxon>
        <taxon>Foraminifera</taxon>
        <taxon>Monothalamids</taxon>
        <taxon>Reticulomyxidae</taxon>
        <taxon>Reticulomyxa</taxon>
    </lineage>
</organism>
<evidence type="ECO:0000313" key="1">
    <source>
        <dbReference type="EMBL" id="ETN98183.1"/>
    </source>
</evidence>
<evidence type="ECO:0000313" key="2">
    <source>
        <dbReference type="Proteomes" id="UP000023152"/>
    </source>
</evidence>
<dbReference type="AlphaFoldDB" id="X6L9G9"/>
<dbReference type="EMBL" id="ASPP01047402">
    <property type="protein sequence ID" value="ETN98183.1"/>
    <property type="molecule type" value="Genomic_DNA"/>
</dbReference>
<reference evidence="1 2" key="1">
    <citation type="journal article" date="2013" name="Curr. Biol.">
        <title>The Genome of the Foraminiferan Reticulomyxa filosa.</title>
        <authorList>
            <person name="Glockner G."/>
            <person name="Hulsmann N."/>
            <person name="Schleicher M."/>
            <person name="Noegel A.A."/>
            <person name="Eichinger L."/>
            <person name="Gallinger C."/>
            <person name="Pawlowski J."/>
            <person name="Sierra R."/>
            <person name="Euteneuer U."/>
            <person name="Pillet L."/>
            <person name="Moustafa A."/>
            <person name="Platzer M."/>
            <person name="Groth M."/>
            <person name="Szafranski K."/>
            <person name="Schliwa M."/>
        </authorList>
    </citation>
    <scope>NUCLEOTIDE SEQUENCE [LARGE SCALE GENOMIC DNA]</scope>
</reference>